<reference evidence="1 2" key="1">
    <citation type="submission" date="2023-10" db="EMBL/GenBank/DDBJ databases">
        <title>Development of a sustainable strategy for remediation of hydrocarbon-contaminated territories based on the waste exchange concept.</title>
        <authorList>
            <person name="Krivoruchko A."/>
        </authorList>
    </citation>
    <scope>NUCLEOTIDE SEQUENCE [LARGE SCALE GENOMIC DNA]</scope>
    <source>
        <strain evidence="1 2">IEGM 1323</strain>
    </source>
</reference>
<proteinExistence type="predicted"/>
<evidence type="ECO:0000313" key="2">
    <source>
        <dbReference type="Proteomes" id="UP001185755"/>
    </source>
</evidence>
<comment type="caution">
    <text evidence="1">The sequence shown here is derived from an EMBL/GenBank/DDBJ whole genome shotgun (WGS) entry which is preliminary data.</text>
</comment>
<dbReference type="Pfam" id="PF06013">
    <property type="entry name" value="WXG100"/>
    <property type="match status" value="1"/>
</dbReference>
<dbReference type="InterPro" id="IPR010310">
    <property type="entry name" value="T7SS_ESAT-6-like"/>
</dbReference>
<dbReference type="Proteomes" id="UP001185755">
    <property type="component" value="Unassembled WGS sequence"/>
</dbReference>
<dbReference type="InterPro" id="IPR036689">
    <property type="entry name" value="ESAT-6-like_sf"/>
</dbReference>
<gene>
    <name evidence="1" type="ORF">R3P96_21005</name>
</gene>
<dbReference type="RefSeq" id="WP_317565940.1">
    <property type="nucleotide sequence ID" value="NZ_JAWLJX010000008.1"/>
</dbReference>
<name>A0ABU4BHZ8_9NOCA</name>
<sequence length="100" mass="10765">MGRFVVNFAELDSALAELQAFLGLVEDNLDAIEARTAQHQQHWEGAAAAQHDVAQREWRAGAVEMAAGLMEMRAAAAAARRSYLEASNANLRLLGRGTTG</sequence>
<organism evidence="1 2">
    <name type="scientific">Rhodococcoides yunnanense</name>
    <dbReference type="NCBI Taxonomy" id="278209"/>
    <lineage>
        <taxon>Bacteria</taxon>
        <taxon>Bacillati</taxon>
        <taxon>Actinomycetota</taxon>
        <taxon>Actinomycetes</taxon>
        <taxon>Mycobacteriales</taxon>
        <taxon>Nocardiaceae</taxon>
        <taxon>Rhodococcoides</taxon>
    </lineage>
</organism>
<dbReference type="SUPFAM" id="SSF140453">
    <property type="entry name" value="EsxAB dimer-like"/>
    <property type="match status" value="1"/>
</dbReference>
<dbReference type="Gene3D" id="1.10.287.1060">
    <property type="entry name" value="ESAT-6-like"/>
    <property type="match status" value="1"/>
</dbReference>
<accession>A0ABU4BHZ8</accession>
<keyword evidence="2" id="KW-1185">Reference proteome</keyword>
<dbReference type="EMBL" id="JAWLJX010000008">
    <property type="protein sequence ID" value="MDV6263825.1"/>
    <property type="molecule type" value="Genomic_DNA"/>
</dbReference>
<evidence type="ECO:0000313" key="1">
    <source>
        <dbReference type="EMBL" id="MDV6263825.1"/>
    </source>
</evidence>
<protein>
    <submittedName>
        <fullName evidence="1">WXG100 family type VII secretion target</fullName>
    </submittedName>
</protein>